<proteinExistence type="inferred from homology"/>
<dbReference type="GO" id="GO:1990316">
    <property type="term" value="C:Atg1/ULK1 kinase complex"/>
    <property type="evidence" value="ECO:0007669"/>
    <property type="project" value="TreeGrafter"/>
</dbReference>
<dbReference type="PANTHER" id="PTHR13292:SF0">
    <property type="entry name" value="AUTOPHAGY-RELATED PROTEIN 101"/>
    <property type="match status" value="1"/>
</dbReference>
<keyword evidence="5" id="KW-1185">Reference proteome</keyword>
<protein>
    <recommendedName>
        <fullName evidence="2">Autophagy-related protein 101</fullName>
    </recommendedName>
</protein>
<evidence type="ECO:0000256" key="2">
    <source>
        <dbReference type="ARBA" id="ARBA00018874"/>
    </source>
</evidence>
<dbReference type="EMBL" id="CAJPIZ010010124">
    <property type="protein sequence ID" value="CAG2112311.1"/>
    <property type="molecule type" value="Genomic_DNA"/>
</dbReference>
<dbReference type="OrthoDB" id="10259639at2759"/>
<gene>
    <name evidence="4" type="ORF">OSB1V03_LOCUS12290</name>
</gene>
<dbReference type="GO" id="GO:0000045">
    <property type="term" value="P:autophagosome assembly"/>
    <property type="evidence" value="ECO:0007669"/>
    <property type="project" value="TreeGrafter"/>
</dbReference>
<accession>A0A7R9KYM4</accession>
<name>A0A7R9KYM4_9ACAR</name>
<dbReference type="GO" id="GO:0000407">
    <property type="term" value="C:phagophore assembly site"/>
    <property type="evidence" value="ECO:0007669"/>
    <property type="project" value="TreeGrafter"/>
</dbReference>
<evidence type="ECO:0000313" key="5">
    <source>
        <dbReference type="Proteomes" id="UP000759131"/>
    </source>
</evidence>
<evidence type="ECO:0000313" key="4">
    <source>
        <dbReference type="EMBL" id="CAD7631881.1"/>
    </source>
</evidence>
<dbReference type="EMBL" id="OC864699">
    <property type="protein sequence ID" value="CAD7631881.1"/>
    <property type="molecule type" value="Genomic_DNA"/>
</dbReference>
<dbReference type="GO" id="GO:0019901">
    <property type="term" value="F:protein kinase binding"/>
    <property type="evidence" value="ECO:0007669"/>
    <property type="project" value="TreeGrafter"/>
</dbReference>
<dbReference type="Pfam" id="PF07855">
    <property type="entry name" value="ATG101"/>
    <property type="match status" value="1"/>
</dbReference>
<sequence length="225" mass="25746">MIRIVGSLGNCLGPEVNEIVSAIFHSIVFYRCYGKFHYKHEDSYSIGTLGYEEIACDFIDFTYVRISSPQLIQTINREIKAFVDKLRQENSSHTNGAISLEFYQRRKGRWAFTDASPLVWEIWTVKVNCDKETNESQQKGRTEELLLEKLVTIVQIINNSKRYLPQMPDKQNSDTIFETNYPDVQPYIFKISHSVGSAANPPMMATQGTGDSSLKKFIKQTLALD</sequence>
<keyword evidence="3" id="KW-0072">Autophagy</keyword>
<reference evidence="4" key="1">
    <citation type="submission" date="2020-11" db="EMBL/GenBank/DDBJ databases">
        <authorList>
            <person name="Tran Van P."/>
        </authorList>
    </citation>
    <scope>NUCLEOTIDE SEQUENCE</scope>
</reference>
<comment type="similarity">
    <text evidence="1">Belongs to the ATG101 family.</text>
</comment>
<dbReference type="Proteomes" id="UP000759131">
    <property type="component" value="Unassembled WGS sequence"/>
</dbReference>
<dbReference type="AlphaFoldDB" id="A0A7R9KYM4"/>
<dbReference type="PANTHER" id="PTHR13292">
    <property type="entry name" value="AUTOPHAGY-RELATED PROTEIN 101"/>
    <property type="match status" value="1"/>
</dbReference>
<evidence type="ECO:0000256" key="3">
    <source>
        <dbReference type="ARBA" id="ARBA00023006"/>
    </source>
</evidence>
<organism evidence="4">
    <name type="scientific">Medioppia subpectinata</name>
    <dbReference type="NCBI Taxonomy" id="1979941"/>
    <lineage>
        <taxon>Eukaryota</taxon>
        <taxon>Metazoa</taxon>
        <taxon>Ecdysozoa</taxon>
        <taxon>Arthropoda</taxon>
        <taxon>Chelicerata</taxon>
        <taxon>Arachnida</taxon>
        <taxon>Acari</taxon>
        <taxon>Acariformes</taxon>
        <taxon>Sarcoptiformes</taxon>
        <taxon>Oribatida</taxon>
        <taxon>Brachypylina</taxon>
        <taxon>Oppioidea</taxon>
        <taxon>Oppiidae</taxon>
        <taxon>Medioppia</taxon>
    </lineage>
</organism>
<evidence type="ECO:0000256" key="1">
    <source>
        <dbReference type="ARBA" id="ARBA00007130"/>
    </source>
</evidence>
<dbReference type="InterPro" id="IPR012445">
    <property type="entry name" value="ATG101"/>
</dbReference>